<accession>A0A9X8N8T7</accession>
<evidence type="ECO:0000313" key="3">
    <source>
        <dbReference type="Proteomes" id="UP000184388"/>
    </source>
</evidence>
<sequence>MLKDLADTVAVRNDQVNAVRNTSTHVVELTTRAIAAGAPSTPLTRILAKLEPVVAPDRPHTGMSLAVPPPRADILPPPSDPPLTPEDYPAIVRQLLDAFAARDNPRRLTITQIAHHLVGADQATWGQGKGRRDRLAMIGRTIGTELRRAGMKVPHRRLDSAVDPQRPTVYRLAGIERALQMGGWQCPEAEDGRPHPVRFATDEEHRNGKHR</sequence>
<evidence type="ECO:0000256" key="1">
    <source>
        <dbReference type="SAM" id="MobiDB-lite"/>
    </source>
</evidence>
<name>A0A9X8N8T7_9ACTN</name>
<organism evidence="2 3">
    <name type="scientific">Streptomyces yunnanensis</name>
    <dbReference type="NCBI Taxonomy" id="156453"/>
    <lineage>
        <taxon>Bacteria</taxon>
        <taxon>Bacillati</taxon>
        <taxon>Actinomycetota</taxon>
        <taxon>Actinomycetes</taxon>
        <taxon>Kitasatosporales</taxon>
        <taxon>Streptomycetaceae</taxon>
        <taxon>Streptomyces</taxon>
    </lineage>
</organism>
<comment type="caution">
    <text evidence="2">The sequence shown here is derived from an EMBL/GenBank/DDBJ whole genome shotgun (WGS) entry which is preliminary data.</text>
</comment>
<proteinExistence type="predicted"/>
<evidence type="ECO:0008006" key="4">
    <source>
        <dbReference type="Google" id="ProtNLM"/>
    </source>
</evidence>
<gene>
    <name evidence="2" type="ORF">SAMN05216268_13126</name>
</gene>
<feature type="region of interest" description="Disordered" evidence="1">
    <location>
        <begin position="186"/>
        <end position="211"/>
    </location>
</feature>
<dbReference type="AlphaFoldDB" id="A0A9X8N8T7"/>
<reference evidence="3" key="1">
    <citation type="submission" date="2016-11" db="EMBL/GenBank/DDBJ databases">
        <authorList>
            <person name="Jaros S."/>
            <person name="Januszkiewicz K."/>
            <person name="Wedrychowicz H."/>
        </authorList>
    </citation>
    <scope>NUCLEOTIDE SEQUENCE [LARGE SCALE GENOMIC DNA]</scope>
    <source>
        <strain evidence="3">CGMCC 4.3555</strain>
    </source>
</reference>
<protein>
    <recommendedName>
        <fullName evidence="4">DUF3631 domain-containing protein</fullName>
    </recommendedName>
</protein>
<evidence type="ECO:0000313" key="2">
    <source>
        <dbReference type="EMBL" id="SHN29612.1"/>
    </source>
</evidence>
<dbReference type="Proteomes" id="UP000184388">
    <property type="component" value="Unassembled WGS sequence"/>
</dbReference>
<dbReference type="EMBL" id="FRBK01000031">
    <property type="protein sequence ID" value="SHN29612.1"/>
    <property type="molecule type" value="Genomic_DNA"/>
</dbReference>
<feature type="compositionally biased region" description="Basic and acidic residues" evidence="1">
    <location>
        <begin position="190"/>
        <end position="211"/>
    </location>
</feature>